<keyword evidence="3 6" id="KW-1133">Transmembrane helix</keyword>
<reference evidence="8 9" key="1">
    <citation type="journal article" date="2023" name="Hortic Res">
        <title>Pangenome of water caltrop reveals structural variations and asymmetric subgenome divergence after allopolyploidization.</title>
        <authorList>
            <person name="Zhang X."/>
            <person name="Chen Y."/>
            <person name="Wang L."/>
            <person name="Yuan Y."/>
            <person name="Fang M."/>
            <person name="Shi L."/>
            <person name="Lu R."/>
            <person name="Comes H.P."/>
            <person name="Ma Y."/>
            <person name="Chen Y."/>
            <person name="Huang G."/>
            <person name="Zhou Y."/>
            <person name="Zheng Z."/>
            <person name="Qiu Y."/>
        </authorList>
    </citation>
    <scope>NUCLEOTIDE SEQUENCE [LARGE SCALE GENOMIC DNA]</scope>
    <source>
        <strain evidence="8">F231</strain>
    </source>
</reference>
<feature type="region of interest" description="Disordered" evidence="5">
    <location>
        <begin position="419"/>
        <end position="446"/>
    </location>
</feature>
<feature type="region of interest" description="Disordered" evidence="5">
    <location>
        <begin position="244"/>
        <end position="269"/>
    </location>
</feature>
<evidence type="ECO:0000256" key="5">
    <source>
        <dbReference type="SAM" id="MobiDB-lite"/>
    </source>
</evidence>
<dbReference type="EMBL" id="JAXQNO010000014">
    <property type="protein sequence ID" value="KAK4784550.1"/>
    <property type="molecule type" value="Genomic_DNA"/>
</dbReference>
<sequence>MACTALQMWTFSALVGAFLDLAIAYSLLCASTAAYFASKFLSVFGLSLPCSCGGLFGHPSKNSKCVQRVLVDSPLQKISAINTSIRSKAPFDLVSVSRKNSGLNSHLGRKGIDEIPQDETLSTSCSGKSLEPSPRKYVDDVHLRISELCISEGNAADNWKQRPGLQQRRRGSLRYRRSSSIPWQDSILCDSRHLSSPPISIDSDIEAPVKNSNDMQGDRHMEVSKDRETSQDINVQETICNDFGSNKNINNSGDTSEDVSTSEGSSRDGLVQINSSRSCMNDKDIIKALEISLLEERVAHANLCLELEKERNAAAIAADEAMAMILRIQEEKASIEMESRQFQRMVEEKSAFDVEEMNIMTEILLRRDREKYFLEKELESYRQIVFVNEQLDSDLEDTAATREEGDYSIHSSIKELELMPPKTRRSFSRRESISQDTGPPDIPEATGINYQNGPAIMSLNSPSPDEHDIHEKSMMQVKNEEQGTINTIMGEDFRSNSEHDFSIPRMSTDSSTIFMDNDRKVLCIKRSSSDTIACFQENSYSLPKHSPSRLRRKSMSSFDHERIKIDSEVGLLRERLKFVQKGRQRLNFSTTSLEGPKSQLKLLEDIACQIQKIRLLRNPMKAGRQASALPPLSKVLFYQSFSNWCLVHYSKNYGN</sequence>
<feature type="compositionally biased region" description="Polar residues" evidence="5">
    <location>
        <begin position="244"/>
        <end position="264"/>
    </location>
</feature>
<gene>
    <name evidence="8" type="ORF">SAY86_018918</name>
</gene>
<protein>
    <recommendedName>
        <fullName evidence="7">GTD-binding domain-containing protein</fullName>
    </recommendedName>
</protein>
<evidence type="ECO:0000259" key="7">
    <source>
        <dbReference type="PROSITE" id="PS51775"/>
    </source>
</evidence>
<dbReference type="PANTHER" id="PTHR31422:SF3">
    <property type="entry name" value="GTD-BINDING DOMAIN-CONTAINING PROTEIN"/>
    <property type="match status" value="1"/>
</dbReference>
<evidence type="ECO:0000256" key="6">
    <source>
        <dbReference type="SAM" id="Phobius"/>
    </source>
</evidence>
<evidence type="ECO:0000256" key="1">
    <source>
        <dbReference type="ARBA" id="ARBA00004370"/>
    </source>
</evidence>
<evidence type="ECO:0000313" key="8">
    <source>
        <dbReference type="EMBL" id="KAK4784550.1"/>
    </source>
</evidence>
<dbReference type="Proteomes" id="UP001346149">
    <property type="component" value="Unassembled WGS sequence"/>
</dbReference>
<feature type="compositionally biased region" description="Basic and acidic residues" evidence="5">
    <location>
        <begin position="216"/>
        <end position="230"/>
    </location>
</feature>
<comment type="caution">
    <text evidence="8">The sequence shown here is derived from an EMBL/GenBank/DDBJ whole genome shotgun (WGS) entry which is preliminary data.</text>
</comment>
<keyword evidence="2 6" id="KW-0812">Transmembrane</keyword>
<feature type="domain" description="GTD-binding" evidence="7">
    <location>
        <begin position="284"/>
        <end position="382"/>
    </location>
</feature>
<dbReference type="PANTHER" id="PTHR31422">
    <property type="entry name" value="BNAANNG28530D PROTEIN"/>
    <property type="match status" value="1"/>
</dbReference>
<feature type="region of interest" description="Disordered" evidence="5">
    <location>
        <begin position="199"/>
        <end position="231"/>
    </location>
</feature>
<evidence type="ECO:0000256" key="3">
    <source>
        <dbReference type="ARBA" id="ARBA00022989"/>
    </source>
</evidence>
<dbReference type="InterPro" id="IPR007656">
    <property type="entry name" value="GTD-bd"/>
</dbReference>
<dbReference type="GO" id="GO:0016020">
    <property type="term" value="C:membrane"/>
    <property type="evidence" value="ECO:0007669"/>
    <property type="project" value="UniProtKB-SubCell"/>
</dbReference>
<evidence type="ECO:0000256" key="4">
    <source>
        <dbReference type="ARBA" id="ARBA00023136"/>
    </source>
</evidence>
<evidence type="ECO:0000256" key="2">
    <source>
        <dbReference type="ARBA" id="ARBA00022692"/>
    </source>
</evidence>
<dbReference type="AlphaFoldDB" id="A0AAN7R1E5"/>
<name>A0AAN7R1E5_TRANT</name>
<organism evidence="8 9">
    <name type="scientific">Trapa natans</name>
    <name type="common">Water chestnut</name>
    <dbReference type="NCBI Taxonomy" id="22666"/>
    <lineage>
        <taxon>Eukaryota</taxon>
        <taxon>Viridiplantae</taxon>
        <taxon>Streptophyta</taxon>
        <taxon>Embryophyta</taxon>
        <taxon>Tracheophyta</taxon>
        <taxon>Spermatophyta</taxon>
        <taxon>Magnoliopsida</taxon>
        <taxon>eudicotyledons</taxon>
        <taxon>Gunneridae</taxon>
        <taxon>Pentapetalae</taxon>
        <taxon>rosids</taxon>
        <taxon>malvids</taxon>
        <taxon>Myrtales</taxon>
        <taxon>Lythraceae</taxon>
        <taxon>Trapa</taxon>
    </lineage>
</organism>
<evidence type="ECO:0000313" key="9">
    <source>
        <dbReference type="Proteomes" id="UP001346149"/>
    </source>
</evidence>
<accession>A0AAN7R1E5</accession>
<proteinExistence type="predicted"/>
<comment type="subcellular location">
    <subcellularLocation>
        <location evidence="1">Membrane</location>
    </subcellularLocation>
</comment>
<dbReference type="Pfam" id="PF04576">
    <property type="entry name" value="Zein-binding"/>
    <property type="match status" value="1"/>
</dbReference>
<feature type="transmembrane region" description="Helical" evidence="6">
    <location>
        <begin position="6"/>
        <end position="28"/>
    </location>
</feature>
<dbReference type="PROSITE" id="PS51775">
    <property type="entry name" value="GTD_BINDING"/>
    <property type="match status" value="1"/>
</dbReference>
<keyword evidence="4 6" id="KW-0472">Membrane</keyword>
<keyword evidence="9" id="KW-1185">Reference proteome</keyword>
<dbReference type="GO" id="GO:0080115">
    <property type="term" value="F:myosin XI tail binding"/>
    <property type="evidence" value="ECO:0007669"/>
    <property type="project" value="UniProtKB-ARBA"/>
</dbReference>